<dbReference type="Gene3D" id="1.20.1250.20">
    <property type="entry name" value="MFS general substrate transporter like domains"/>
    <property type="match status" value="1"/>
</dbReference>
<feature type="transmembrane region" description="Helical" evidence="9">
    <location>
        <begin position="127"/>
        <end position="145"/>
    </location>
</feature>
<dbReference type="Pfam" id="PF07690">
    <property type="entry name" value="MFS_1"/>
    <property type="match status" value="1"/>
</dbReference>
<evidence type="ECO:0000313" key="11">
    <source>
        <dbReference type="Proteomes" id="UP000695022"/>
    </source>
</evidence>
<organism evidence="11 12">
    <name type="scientific">Priapulus caudatus</name>
    <name type="common">Priapulid worm</name>
    <dbReference type="NCBI Taxonomy" id="37621"/>
    <lineage>
        <taxon>Eukaryota</taxon>
        <taxon>Metazoa</taxon>
        <taxon>Ecdysozoa</taxon>
        <taxon>Scalidophora</taxon>
        <taxon>Priapulida</taxon>
        <taxon>Priapulimorpha</taxon>
        <taxon>Priapulimorphida</taxon>
        <taxon>Priapulidae</taxon>
        <taxon>Priapulus</taxon>
    </lineage>
</organism>
<feature type="transmembrane region" description="Helical" evidence="9">
    <location>
        <begin position="361"/>
        <end position="389"/>
    </location>
</feature>
<feature type="transmembrane region" description="Helical" evidence="9">
    <location>
        <begin position="426"/>
        <end position="450"/>
    </location>
</feature>
<feature type="transmembrane region" description="Helical" evidence="9">
    <location>
        <begin position="401"/>
        <end position="420"/>
    </location>
</feature>
<comment type="similarity">
    <text evidence="2">Belongs to the major facilitator superfamily. Vesicular transporter family.</text>
</comment>
<feature type="transmembrane region" description="Helical" evidence="9">
    <location>
        <begin position="336"/>
        <end position="355"/>
    </location>
</feature>
<dbReference type="RefSeq" id="XP_014679611.1">
    <property type="nucleotide sequence ID" value="XM_014824125.1"/>
</dbReference>
<keyword evidence="3" id="KW-0813">Transport</keyword>
<dbReference type="InterPro" id="IPR050930">
    <property type="entry name" value="MFS_Vesicular_Transporter"/>
</dbReference>
<dbReference type="PROSITE" id="PS50850">
    <property type="entry name" value="MFS"/>
    <property type="match status" value="1"/>
</dbReference>
<dbReference type="NCBIfam" id="TIGR00880">
    <property type="entry name" value="2_A_01_02"/>
    <property type="match status" value="1"/>
</dbReference>
<gene>
    <name evidence="12" type="primary">LOC106819502</name>
</gene>
<dbReference type="InterPro" id="IPR001958">
    <property type="entry name" value="Tet-R_TetA/multi-R_MdtG-like"/>
</dbReference>
<evidence type="ECO:0000256" key="1">
    <source>
        <dbReference type="ARBA" id="ARBA00004141"/>
    </source>
</evidence>
<feature type="transmembrane region" description="Helical" evidence="9">
    <location>
        <begin position="30"/>
        <end position="54"/>
    </location>
</feature>
<keyword evidence="5" id="KW-0532">Neurotransmitter transport</keyword>
<evidence type="ECO:0000313" key="12">
    <source>
        <dbReference type="RefSeq" id="XP_014679611.1"/>
    </source>
</evidence>
<dbReference type="SUPFAM" id="SSF103473">
    <property type="entry name" value="MFS general substrate transporter"/>
    <property type="match status" value="1"/>
</dbReference>
<feature type="transmembrane region" description="Helical" evidence="9">
    <location>
        <begin position="217"/>
        <end position="236"/>
    </location>
</feature>
<protein>
    <submittedName>
        <fullName evidence="12">Vesicular acetylcholine transporter-like</fullName>
    </submittedName>
</protein>
<dbReference type="GeneID" id="106819502"/>
<keyword evidence="8" id="KW-0325">Glycoprotein</keyword>
<feature type="transmembrane region" description="Helical" evidence="9">
    <location>
        <begin position="270"/>
        <end position="288"/>
    </location>
</feature>
<keyword evidence="4 9" id="KW-0812">Transmembrane</keyword>
<evidence type="ECO:0000259" key="10">
    <source>
        <dbReference type="PROSITE" id="PS50850"/>
    </source>
</evidence>
<comment type="subcellular location">
    <subcellularLocation>
        <location evidence="1">Membrane</location>
        <topology evidence="1">Multi-pass membrane protein</topology>
    </subcellularLocation>
</comment>
<evidence type="ECO:0000256" key="9">
    <source>
        <dbReference type="SAM" id="Phobius"/>
    </source>
</evidence>
<feature type="transmembrane region" description="Helical" evidence="9">
    <location>
        <begin position="308"/>
        <end position="329"/>
    </location>
</feature>
<dbReference type="PANTHER" id="PTHR23506:SF13">
    <property type="entry name" value="VESICULAR ACETYLCHOLINE TRANSPORTER"/>
    <property type="match status" value="1"/>
</dbReference>
<evidence type="ECO:0000256" key="2">
    <source>
        <dbReference type="ARBA" id="ARBA00006829"/>
    </source>
</evidence>
<keyword evidence="6 9" id="KW-1133">Transmembrane helix</keyword>
<reference evidence="12" key="1">
    <citation type="submission" date="2025-08" db="UniProtKB">
        <authorList>
            <consortium name="RefSeq"/>
        </authorList>
    </citation>
    <scope>IDENTIFICATION</scope>
</reference>
<proteinExistence type="inferred from homology"/>
<name>A0ABM1F590_PRICU</name>
<dbReference type="Proteomes" id="UP000695022">
    <property type="component" value="Unplaced"/>
</dbReference>
<evidence type="ECO:0000256" key="4">
    <source>
        <dbReference type="ARBA" id="ARBA00022692"/>
    </source>
</evidence>
<accession>A0ABM1F590</accession>
<feature type="domain" description="Major facilitator superfamily (MFS) profile" evidence="10">
    <location>
        <begin position="32"/>
        <end position="463"/>
    </location>
</feature>
<sequence>MTVIPFINEDVAAVAKRANDRIRNPKAQRAIVLVIVCIALLLDNMLYMVIVPIIPEYLRSIGAWTEIVAPVSWTVDANGTNVTMPPGVTRYEGESVAVGMLFASKALIQLFISPCAGYVIDRIGYDLPMMFGLTVMFLSTAIFAFGKSYGVLFFARSLQGVGSGFADTGGLAMIADRYTEEVERTRALGLALACISFGSLVAPPFGGILYEFAGKKVPFLILSTTALLDGFLLLLVMRPVKQAELLERLDKGAPDRPAVTPIWRLITDPYIALCAGALCMSNVPLAFLEPTIALWMEATMTDVNEWQIGMVWLPAFVPYICSVYLTVYLARRYPQYQWIIAIVGLAMEGVMSFFIPLCATFSLLMIPVGLLCFGVALIDTAILPTMGYLVDIRHTSVYGSIYAIADVSYSMAYAIGPMIAGKITDLYGFAALNVGIGVVTLLYCPLIVLLRTIYVYKPMGSEEMSVLMEEPPAKTFKAYMMNNLEMEPTDIDGVHNHLEQRGGEEGRLPDPVPRNQRKVKQMTVSNPIFAMADKDGDTRGILESDSD</sequence>
<evidence type="ECO:0000256" key="6">
    <source>
        <dbReference type="ARBA" id="ARBA00022989"/>
    </source>
</evidence>
<keyword evidence="11" id="KW-1185">Reference proteome</keyword>
<evidence type="ECO:0000256" key="3">
    <source>
        <dbReference type="ARBA" id="ARBA00022448"/>
    </source>
</evidence>
<evidence type="ECO:0000256" key="5">
    <source>
        <dbReference type="ARBA" id="ARBA00022775"/>
    </source>
</evidence>
<evidence type="ECO:0000256" key="7">
    <source>
        <dbReference type="ARBA" id="ARBA00023136"/>
    </source>
</evidence>
<dbReference type="InterPro" id="IPR011701">
    <property type="entry name" value="MFS"/>
</dbReference>
<dbReference type="InterPro" id="IPR020846">
    <property type="entry name" value="MFS_dom"/>
</dbReference>
<feature type="transmembrane region" description="Helical" evidence="9">
    <location>
        <begin position="187"/>
        <end position="205"/>
    </location>
</feature>
<keyword evidence="7 9" id="KW-0472">Membrane</keyword>
<dbReference type="InterPro" id="IPR036259">
    <property type="entry name" value="MFS_trans_sf"/>
</dbReference>
<dbReference type="PANTHER" id="PTHR23506">
    <property type="entry name" value="GH10249P"/>
    <property type="match status" value="1"/>
</dbReference>
<evidence type="ECO:0000256" key="8">
    <source>
        <dbReference type="ARBA" id="ARBA00023180"/>
    </source>
</evidence>